<comment type="similarity">
    <text evidence="1">Belongs to the cyclin family. Cyclin AB subfamily.</text>
</comment>
<dbReference type="InterPro" id="IPR046965">
    <property type="entry name" value="Cyclin_A/B-like"/>
</dbReference>
<evidence type="ECO:0000313" key="11">
    <source>
        <dbReference type="Proteomes" id="UP001157006"/>
    </source>
</evidence>
<proteinExistence type="inferred from homology"/>
<evidence type="ECO:0000256" key="1">
    <source>
        <dbReference type="ARBA" id="ARBA00006955"/>
    </source>
</evidence>
<feature type="domain" description="Cyclin-like" evidence="8">
    <location>
        <begin position="358"/>
        <end position="446"/>
    </location>
</feature>
<organism evidence="10 11">
    <name type="scientific">Vicia faba</name>
    <name type="common">Broad bean</name>
    <name type="synonym">Faba vulgaris</name>
    <dbReference type="NCBI Taxonomy" id="3906"/>
    <lineage>
        <taxon>Eukaryota</taxon>
        <taxon>Viridiplantae</taxon>
        <taxon>Streptophyta</taxon>
        <taxon>Embryophyta</taxon>
        <taxon>Tracheophyta</taxon>
        <taxon>Spermatophyta</taxon>
        <taxon>Magnoliopsida</taxon>
        <taxon>eudicotyledons</taxon>
        <taxon>Gunneridae</taxon>
        <taxon>Pentapetalae</taxon>
        <taxon>rosids</taxon>
        <taxon>fabids</taxon>
        <taxon>Fabales</taxon>
        <taxon>Fabaceae</taxon>
        <taxon>Papilionoideae</taxon>
        <taxon>50 kb inversion clade</taxon>
        <taxon>NPAAA clade</taxon>
        <taxon>Hologalegina</taxon>
        <taxon>IRL clade</taxon>
        <taxon>Fabeae</taxon>
        <taxon>Vicia</taxon>
    </lineage>
</organism>
<dbReference type="GO" id="GO:0051301">
    <property type="term" value="P:cell division"/>
    <property type="evidence" value="ECO:0007669"/>
    <property type="project" value="UniProtKB-KW"/>
</dbReference>
<evidence type="ECO:0000256" key="6">
    <source>
        <dbReference type="ARBA" id="ARBA00032263"/>
    </source>
</evidence>
<keyword evidence="11" id="KW-1185">Reference proteome</keyword>
<evidence type="ECO:0000256" key="3">
    <source>
        <dbReference type="ARBA" id="ARBA00022618"/>
    </source>
</evidence>
<evidence type="ECO:0000259" key="8">
    <source>
        <dbReference type="SMART" id="SM00385"/>
    </source>
</evidence>
<dbReference type="Pfam" id="PF02984">
    <property type="entry name" value="Cyclin_C"/>
    <property type="match status" value="1"/>
</dbReference>
<dbReference type="Gene3D" id="1.10.472.10">
    <property type="entry name" value="Cyclin-like"/>
    <property type="match status" value="2"/>
</dbReference>
<dbReference type="CDD" id="cd20506">
    <property type="entry name" value="CYCLIN_AtCycA-like_rpt2"/>
    <property type="match status" value="1"/>
</dbReference>
<accession>A0AAV1ARN7</accession>
<gene>
    <name evidence="10" type="ORF">VFH_V006640</name>
</gene>
<dbReference type="Proteomes" id="UP001157006">
    <property type="component" value="Chromosome 5"/>
</dbReference>
<keyword evidence="5" id="KW-0131">Cell cycle</keyword>
<sequence length="484" mass="54667">MRKSGVLKAREVPSRFTRARAAALSATGNLPPLKKVAEESQKHLVRANSRRAVSDDAYLPHKKRAILHDVTNVSCEKSNRSCLNPTETQAKKRKLTKPARPDVSKEIPSVAMELELPQFIAYSKPLKLPEMRLRSSEDVTCSVKLEDSEPIRLTADHCGTNNNLLHSQTSRVSSQPSISQKKASQTVAAKKGNISELLDVSKYPDVADIDADFEDPLLCSLYAADIYDHMRVAELSRRPYPNLMETVQQDITPSMRGILVDWLVEVSEGYKLQANTLYLTVYLIDWFLSKNFIERQKLQLLGITCMLIASKYEEINAPHVEDFCFITDNTYTKGQVLQMESVVLKSSGYQLFAPTTKTFLRRFLRAAQASYKRPSIELEYLANYLAEITLMSYGFLNFLPSMIAASAVFLARWTLDQSNHPWNPTLEHYASYKASDLKASVLALQDLQLNSNDCPLTSIRTKYTQDRFKCVATLSSPKLLETMF</sequence>
<dbReference type="FunFam" id="1.10.472.10:FF:000167">
    <property type="entry name" value="Mitotic cyclin 6"/>
    <property type="match status" value="1"/>
</dbReference>
<dbReference type="EMBL" id="OX451740">
    <property type="protein sequence ID" value="CAI8611868.1"/>
    <property type="molecule type" value="Genomic_DNA"/>
</dbReference>
<evidence type="ECO:0000256" key="5">
    <source>
        <dbReference type="ARBA" id="ARBA00023306"/>
    </source>
</evidence>
<dbReference type="InterPro" id="IPR004367">
    <property type="entry name" value="Cyclin_C-dom"/>
</dbReference>
<reference evidence="10 11" key="1">
    <citation type="submission" date="2023-01" db="EMBL/GenBank/DDBJ databases">
        <authorList>
            <person name="Kreplak J."/>
        </authorList>
    </citation>
    <scope>NUCLEOTIDE SEQUENCE [LARGE SCALE GENOMIC DNA]</scope>
</reference>
<keyword evidence="3" id="KW-0132">Cell division</keyword>
<feature type="domain" description="Cyclin-like" evidence="8">
    <location>
        <begin position="261"/>
        <end position="345"/>
    </location>
</feature>
<evidence type="ECO:0000313" key="10">
    <source>
        <dbReference type="EMBL" id="CAI8611868.1"/>
    </source>
</evidence>
<protein>
    <recommendedName>
        <fullName evidence="6">B-like cyclin</fullName>
    </recommendedName>
</protein>
<dbReference type="InterPro" id="IPR013763">
    <property type="entry name" value="Cyclin-like_dom"/>
</dbReference>
<dbReference type="AlphaFoldDB" id="A0AAV1ARN7"/>
<feature type="domain" description="Cyclin C-terminal" evidence="9">
    <location>
        <begin position="354"/>
        <end position="477"/>
    </location>
</feature>
<dbReference type="InterPro" id="IPR006671">
    <property type="entry name" value="Cyclin_N"/>
</dbReference>
<dbReference type="SMART" id="SM01332">
    <property type="entry name" value="Cyclin_C"/>
    <property type="match status" value="1"/>
</dbReference>
<comment type="subunit">
    <text evidence="2">Interacts with the CDC2 protein kinase to form a serine/threonine kinase holoenzyme complex also known as maturation promoting factor (MPF). The cyclin subunit imparts substrate specificity to the complex.</text>
</comment>
<dbReference type="InterPro" id="IPR039361">
    <property type="entry name" value="Cyclin"/>
</dbReference>
<name>A0AAV1ARN7_VICFA</name>
<evidence type="ECO:0000256" key="7">
    <source>
        <dbReference type="RuleBase" id="RU000383"/>
    </source>
</evidence>
<dbReference type="Pfam" id="PF00134">
    <property type="entry name" value="Cyclin_N"/>
    <property type="match status" value="1"/>
</dbReference>
<dbReference type="FunFam" id="1.10.472.10:FF:000013">
    <property type="entry name" value="Cyclin A1"/>
    <property type="match status" value="1"/>
</dbReference>
<dbReference type="PANTHER" id="PTHR10177">
    <property type="entry name" value="CYCLINS"/>
    <property type="match status" value="1"/>
</dbReference>
<dbReference type="SMART" id="SM00385">
    <property type="entry name" value="CYCLIN"/>
    <property type="match status" value="2"/>
</dbReference>
<evidence type="ECO:0000256" key="4">
    <source>
        <dbReference type="ARBA" id="ARBA00023127"/>
    </source>
</evidence>
<evidence type="ECO:0000259" key="9">
    <source>
        <dbReference type="SMART" id="SM01332"/>
    </source>
</evidence>
<dbReference type="InterPro" id="IPR036915">
    <property type="entry name" value="Cyclin-like_sf"/>
</dbReference>
<dbReference type="GO" id="GO:0044772">
    <property type="term" value="P:mitotic cell cycle phase transition"/>
    <property type="evidence" value="ECO:0007669"/>
    <property type="project" value="InterPro"/>
</dbReference>
<keyword evidence="4 7" id="KW-0195">Cyclin</keyword>
<evidence type="ECO:0000256" key="2">
    <source>
        <dbReference type="ARBA" id="ARBA00011177"/>
    </source>
</evidence>
<dbReference type="PIRSF" id="PIRSF001771">
    <property type="entry name" value="Cyclin_A_B_D_E"/>
    <property type="match status" value="1"/>
</dbReference>
<dbReference type="SUPFAM" id="SSF47954">
    <property type="entry name" value="Cyclin-like"/>
    <property type="match status" value="2"/>
</dbReference>
<dbReference type="GO" id="GO:0016538">
    <property type="term" value="F:cyclin-dependent protein serine/threonine kinase regulator activity"/>
    <property type="evidence" value="ECO:0007669"/>
    <property type="project" value="InterPro"/>
</dbReference>